<name>A0A5D0NI27_9ACTN</name>
<comment type="caution">
    <text evidence="1">The sequence shown here is derived from an EMBL/GenBank/DDBJ whole genome shotgun (WGS) entry which is preliminary data.</text>
</comment>
<keyword evidence="2" id="KW-1185">Reference proteome</keyword>
<dbReference type="RefSeq" id="WP_083981618.1">
    <property type="nucleotide sequence ID" value="NZ_VSFG01000005.1"/>
</dbReference>
<dbReference type="SUPFAM" id="SSF54637">
    <property type="entry name" value="Thioesterase/thiol ester dehydrase-isomerase"/>
    <property type="match status" value="1"/>
</dbReference>
<gene>
    <name evidence="1" type="ORF">FXF69_23850</name>
</gene>
<dbReference type="Gene3D" id="3.10.129.10">
    <property type="entry name" value="Hotdog Thioesterase"/>
    <property type="match status" value="1"/>
</dbReference>
<dbReference type="CDD" id="cd00586">
    <property type="entry name" value="4HBT"/>
    <property type="match status" value="1"/>
</dbReference>
<dbReference type="STRING" id="1220554.GCA_001552135_07731"/>
<evidence type="ECO:0000313" key="1">
    <source>
        <dbReference type="EMBL" id="TYB43999.1"/>
    </source>
</evidence>
<dbReference type="Proteomes" id="UP000323380">
    <property type="component" value="Unassembled WGS sequence"/>
</dbReference>
<sequence length="157" mass="17186">MTLSDVDSAPSHVDEYTSRVSMHHTDAAGVVYIGHPVQWAQVGMENLFRAAGRPIEELGRADVHYPMVRQVINHYGALRLGDLVVVRTFVSRVGDRSFTTTTRIAGPDGGVRATVELTGVAVSRDGTKPRAGQWLRDLRSAAARHGLTADRTKEERP</sequence>
<accession>A0A5D0NI27</accession>
<proteinExistence type="predicted"/>
<dbReference type="InterPro" id="IPR029069">
    <property type="entry name" value="HotDog_dom_sf"/>
</dbReference>
<reference evidence="1 2" key="1">
    <citation type="submission" date="2019-08" db="EMBL/GenBank/DDBJ databases">
        <title>Actinomadura sp. nov. CYP1-5 isolated from mountain soil.</title>
        <authorList>
            <person name="Songsumanus A."/>
            <person name="Kuncharoen N."/>
            <person name="Kudo T."/>
            <person name="Yuki M."/>
            <person name="Igarashi Y."/>
            <person name="Tanasupawat S."/>
        </authorList>
    </citation>
    <scope>NUCLEOTIDE SEQUENCE [LARGE SCALE GENOMIC DNA]</scope>
    <source>
        <strain evidence="1 2">JCM 14158</strain>
    </source>
</reference>
<protein>
    <submittedName>
        <fullName evidence="1">Uncharacterized protein</fullName>
    </submittedName>
</protein>
<organism evidence="1 2">
    <name type="scientific">Actinomadura chibensis</name>
    <dbReference type="NCBI Taxonomy" id="392828"/>
    <lineage>
        <taxon>Bacteria</taxon>
        <taxon>Bacillati</taxon>
        <taxon>Actinomycetota</taxon>
        <taxon>Actinomycetes</taxon>
        <taxon>Streptosporangiales</taxon>
        <taxon>Thermomonosporaceae</taxon>
        <taxon>Actinomadura</taxon>
    </lineage>
</organism>
<dbReference type="Pfam" id="PF13279">
    <property type="entry name" value="4HBT_2"/>
    <property type="match status" value="1"/>
</dbReference>
<dbReference type="AlphaFoldDB" id="A0A5D0NI27"/>
<dbReference type="EMBL" id="VSFG01000005">
    <property type="protein sequence ID" value="TYB43999.1"/>
    <property type="molecule type" value="Genomic_DNA"/>
</dbReference>
<evidence type="ECO:0000313" key="2">
    <source>
        <dbReference type="Proteomes" id="UP000323380"/>
    </source>
</evidence>